<feature type="transmembrane region" description="Helical" evidence="8">
    <location>
        <begin position="111"/>
        <end position="136"/>
    </location>
</feature>
<proteinExistence type="inferred from homology"/>
<dbReference type="Pfam" id="PF12821">
    <property type="entry name" value="ThrE_2"/>
    <property type="match status" value="1"/>
</dbReference>
<feature type="transmembrane region" description="Helical" evidence="8">
    <location>
        <begin position="53"/>
        <end position="72"/>
    </location>
</feature>
<dbReference type="AlphaFoldDB" id="A0A9D2U6M3"/>
<comment type="caution">
    <text evidence="10">The sequence shown here is derived from an EMBL/GenBank/DDBJ whole genome shotgun (WGS) entry which is preliminary data.</text>
</comment>
<comment type="subcellular location">
    <subcellularLocation>
        <location evidence="1">Cell membrane</location>
        <topology evidence="1">Multi-pass membrane protein</topology>
    </subcellularLocation>
</comment>
<keyword evidence="5 8" id="KW-1133">Transmembrane helix</keyword>
<dbReference type="EMBL" id="DWUU01000054">
    <property type="protein sequence ID" value="HJD43156.1"/>
    <property type="molecule type" value="Genomic_DNA"/>
</dbReference>
<evidence type="ECO:0000313" key="11">
    <source>
        <dbReference type="Proteomes" id="UP000823909"/>
    </source>
</evidence>
<gene>
    <name evidence="10" type="ORF">H9910_09160</name>
</gene>
<protein>
    <submittedName>
        <fullName evidence="10">Threonine/serine exporter family protein</fullName>
    </submittedName>
</protein>
<keyword evidence="2" id="KW-1003">Cell membrane</keyword>
<evidence type="ECO:0000313" key="10">
    <source>
        <dbReference type="EMBL" id="HJD43156.1"/>
    </source>
</evidence>
<dbReference type="InterPro" id="IPR024528">
    <property type="entry name" value="ThrE_2"/>
</dbReference>
<feature type="transmembrane region" description="Helical" evidence="8">
    <location>
        <begin position="79"/>
        <end position="105"/>
    </location>
</feature>
<keyword evidence="3" id="KW-0997">Cell inner membrane</keyword>
<evidence type="ECO:0000256" key="6">
    <source>
        <dbReference type="ARBA" id="ARBA00023136"/>
    </source>
</evidence>
<keyword evidence="6 8" id="KW-0472">Membrane</keyword>
<reference evidence="10" key="1">
    <citation type="journal article" date="2021" name="PeerJ">
        <title>Extensive microbial diversity within the chicken gut microbiome revealed by metagenomics and culture.</title>
        <authorList>
            <person name="Gilroy R."/>
            <person name="Ravi A."/>
            <person name="Getino M."/>
            <person name="Pursley I."/>
            <person name="Horton D.L."/>
            <person name="Alikhan N.F."/>
            <person name="Baker D."/>
            <person name="Gharbi K."/>
            <person name="Hall N."/>
            <person name="Watson M."/>
            <person name="Adriaenssens E.M."/>
            <person name="Foster-Nyarko E."/>
            <person name="Jarju S."/>
            <person name="Secka A."/>
            <person name="Antonio M."/>
            <person name="Oren A."/>
            <person name="Chaudhuri R.R."/>
            <person name="La Ragione R."/>
            <person name="Hildebrand F."/>
            <person name="Pallen M.J."/>
        </authorList>
    </citation>
    <scope>NUCLEOTIDE SEQUENCE</scope>
    <source>
        <strain evidence="10">ChiBcec15-3976</strain>
    </source>
</reference>
<evidence type="ECO:0000256" key="7">
    <source>
        <dbReference type="ARBA" id="ARBA00034125"/>
    </source>
</evidence>
<dbReference type="InterPro" id="IPR050539">
    <property type="entry name" value="ThrE_Dicarb/AminoAcid_Exp"/>
</dbReference>
<reference evidence="10" key="2">
    <citation type="submission" date="2021-04" db="EMBL/GenBank/DDBJ databases">
        <authorList>
            <person name="Gilroy R."/>
        </authorList>
    </citation>
    <scope>NUCLEOTIDE SEQUENCE</scope>
    <source>
        <strain evidence="10">ChiBcec15-3976</strain>
    </source>
</reference>
<evidence type="ECO:0000256" key="5">
    <source>
        <dbReference type="ARBA" id="ARBA00022989"/>
    </source>
</evidence>
<dbReference type="Proteomes" id="UP000823909">
    <property type="component" value="Unassembled WGS sequence"/>
</dbReference>
<comment type="similarity">
    <text evidence="7">Belongs to the ThrE exporter (TC 2.A.79) family.</text>
</comment>
<evidence type="ECO:0000256" key="2">
    <source>
        <dbReference type="ARBA" id="ARBA00022475"/>
    </source>
</evidence>
<sequence length="152" mass="16300">MTELIFAVFGSFIAIIGFAVLVETPRKYVLQAGIAGACGGGVYFFSSQCGLDVVTASFLSALAISLLAHVFARSFKAPVTVFLIAGILPTVPGAGMYRTVYYIIADDRTHAAYYLVQTLEIAGVIALAIFIMDALFRLRPRKEISRPGVSGR</sequence>
<evidence type="ECO:0000259" key="9">
    <source>
        <dbReference type="Pfam" id="PF12821"/>
    </source>
</evidence>
<keyword evidence="4 8" id="KW-0812">Transmembrane</keyword>
<accession>A0A9D2U6M3</accession>
<evidence type="ECO:0000256" key="4">
    <source>
        <dbReference type="ARBA" id="ARBA00022692"/>
    </source>
</evidence>
<dbReference type="PANTHER" id="PTHR34390">
    <property type="entry name" value="UPF0442 PROTEIN YJJB-RELATED"/>
    <property type="match status" value="1"/>
</dbReference>
<dbReference type="PANTHER" id="PTHR34390:SF1">
    <property type="entry name" value="SUCCINATE TRANSPORTER SUBUNIT YJJB-RELATED"/>
    <property type="match status" value="1"/>
</dbReference>
<feature type="transmembrane region" description="Helical" evidence="8">
    <location>
        <begin position="29"/>
        <end position="47"/>
    </location>
</feature>
<feature type="domain" description="Threonine/Serine exporter ThrE" evidence="9">
    <location>
        <begin position="8"/>
        <end position="133"/>
    </location>
</feature>
<feature type="transmembrane region" description="Helical" evidence="8">
    <location>
        <begin position="6"/>
        <end position="22"/>
    </location>
</feature>
<dbReference type="GO" id="GO:0015744">
    <property type="term" value="P:succinate transport"/>
    <property type="evidence" value="ECO:0007669"/>
    <property type="project" value="TreeGrafter"/>
</dbReference>
<organism evidence="10 11">
    <name type="scientific">Candidatus Mediterraneibacter quadrami</name>
    <dbReference type="NCBI Taxonomy" id="2838684"/>
    <lineage>
        <taxon>Bacteria</taxon>
        <taxon>Bacillati</taxon>
        <taxon>Bacillota</taxon>
        <taxon>Clostridia</taxon>
        <taxon>Lachnospirales</taxon>
        <taxon>Lachnospiraceae</taxon>
        <taxon>Mediterraneibacter</taxon>
    </lineage>
</organism>
<evidence type="ECO:0000256" key="1">
    <source>
        <dbReference type="ARBA" id="ARBA00004651"/>
    </source>
</evidence>
<evidence type="ECO:0000256" key="8">
    <source>
        <dbReference type="SAM" id="Phobius"/>
    </source>
</evidence>
<name>A0A9D2U6M3_9FIRM</name>
<dbReference type="GO" id="GO:0005886">
    <property type="term" value="C:plasma membrane"/>
    <property type="evidence" value="ECO:0007669"/>
    <property type="project" value="UniProtKB-SubCell"/>
</dbReference>
<evidence type="ECO:0000256" key="3">
    <source>
        <dbReference type="ARBA" id="ARBA00022519"/>
    </source>
</evidence>